<accession>X7EG69</accession>
<dbReference type="InterPro" id="IPR002035">
    <property type="entry name" value="VWF_A"/>
</dbReference>
<dbReference type="EMBL" id="JALZ01000012">
    <property type="protein sequence ID" value="ETX14236.1"/>
    <property type="molecule type" value="Genomic_DNA"/>
</dbReference>
<dbReference type="PATRIC" id="fig|1449350.3.peg.2513"/>
<keyword evidence="1" id="KW-0812">Transmembrane</keyword>
<dbReference type="Proteomes" id="UP000022447">
    <property type="component" value="Unassembled WGS sequence"/>
</dbReference>
<dbReference type="STRING" id="1449350.OCH239_03975"/>
<dbReference type="OrthoDB" id="8005957at2"/>
<dbReference type="SUPFAM" id="SSF53300">
    <property type="entry name" value="vWA-like"/>
    <property type="match status" value="1"/>
</dbReference>
<dbReference type="AlphaFoldDB" id="X7EG69"/>
<protein>
    <recommendedName>
        <fullName evidence="2">VWFA domain-containing protein</fullName>
    </recommendedName>
</protein>
<feature type="transmembrane region" description="Helical" evidence="1">
    <location>
        <begin position="59"/>
        <end position="81"/>
    </location>
</feature>
<feature type="transmembrane region" description="Helical" evidence="1">
    <location>
        <begin position="269"/>
        <end position="291"/>
    </location>
</feature>
<organism evidence="3 4">
    <name type="scientific">Roseivivax halodurans JCM 10272</name>
    <dbReference type="NCBI Taxonomy" id="1449350"/>
    <lineage>
        <taxon>Bacteria</taxon>
        <taxon>Pseudomonadati</taxon>
        <taxon>Pseudomonadota</taxon>
        <taxon>Alphaproteobacteria</taxon>
        <taxon>Rhodobacterales</taxon>
        <taxon>Roseobacteraceae</taxon>
        <taxon>Roseivivax</taxon>
    </lineage>
</organism>
<proteinExistence type="predicted"/>
<evidence type="ECO:0000313" key="4">
    <source>
        <dbReference type="Proteomes" id="UP000022447"/>
    </source>
</evidence>
<keyword evidence="1" id="KW-0472">Membrane</keyword>
<keyword evidence="4" id="KW-1185">Reference proteome</keyword>
<dbReference type="Pfam" id="PF13519">
    <property type="entry name" value="VWA_2"/>
    <property type="match status" value="1"/>
</dbReference>
<dbReference type="RefSeq" id="WP_037262996.1">
    <property type="nucleotide sequence ID" value="NZ_JALZ01000012.1"/>
</dbReference>
<evidence type="ECO:0000256" key="1">
    <source>
        <dbReference type="SAM" id="Phobius"/>
    </source>
</evidence>
<evidence type="ECO:0000259" key="2">
    <source>
        <dbReference type="Pfam" id="PF13519"/>
    </source>
</evidence>
<dbReference type="eggNOG" id="COG2304">
    <property type="taxonomic scope" value="Bacteria"/>
</dbReference>
<keyword evidence="1" id="KW-1133">Transmembrane helix</keyword>
<evidence type="ECO:0000313" key="3">
    <source>
        <dbReference type="EMBL" id="ETX14236.1"/>
    </source>
</evidence>
<gene>
    <name evidence="3" type="ORF">OCH239_03975</name>
</gene>
<comment type="caution">
    <text evidence="3">The sequence shown here is derived from an EMBL/GenBank/DDBJ whole genome shotgun (WGS) entry which is preliminary data.</text>
</comment>
<feature type="domain" description="VWFA" evidence="2">
    <location>
        <begin position="95"/>
        <end position="198"/>
    </location>
</feature>
<sequence length="296" mass="30509">MTDLTLLRPLWLLALPLLAVAAVWVVRRGGALGGWTRAVRPDRMAALRALGRVDGGRGLPLSLVPLAASGLIALALAGPAVERRGAATFRNMDAVILVLDASPSATEGAHWTDLQTIARYAAASLGSRPAALIVYAGDAYVASDLSSDHAQLGQTLSLVGAETVPDPGTRPGLALARARDVLTQARSLGGDVILLTDGGGLGQGTLGDAAAIADAGARLSVVMPAPDAVADTLARVGGGAVFATRDAEGLAAFLSDAARARIERQDWPLLFWADQGRLVLVLALVPVLLMFRRRAS</sequence>
<name>X7EG69_9RHOB</name>
<dbReference type="InterPro" id="IPR036465">
    <property type="entry name" value="vWFA_dom_sf"/>
</dbReference>
<reference evidence="3 4" key="1">
    <citation type="submission" date="2014-01" db="EMBL/GenBank/DDBJ databases">
        <title>Roseivivax halodurans JCM 10272 Genome Sequencing.</title>
        <authorList>
            <person name="Lai Q."/>
            <person name="Li G."/>
            <person name="Shao Z."/>
        </authorList>
    </citation>
    <scope>NUCLEOTIDE SEQUENCE [LARGE SCALE GENOMIC DNA]</scope>
    <source>
        <strain evidence="3 4">JCM 10272</strain>
    </source>
</reference>
<dbReference type="Gene3D" id="3.40.50.410">
    <property type="entry name" value="von Willebrand factor, type A domain"/>
    <property type="match status" value="1"/>
</dbReference>